<comment type="subcellular location">
    <subcellularLocation>
        <location evidence="1 11">Membrane</location>
        <topology evidence="1 11">Multi-pass membrane protein</topology>
    </subcellularLocation>
</comment>
<comment type="similarity">
    <text evidence="11">Belongs to the chloride channel (TC 2.A.49) family.</text>
</comment>
<keyword evidence="9 11" id="KW-0868">Chloride</keyword>
<keyword evidence="5 11" id="KW-1133">Transmembrane helix</keyword>
<evidence type="ECO:0000313" key="13">
    <source>
        <dbReference type="EMBL" id="KAK2188992.1"/>
    </source>
</evidence>
<dbReference type="GO" id="GO:0016020">
    <property type="term" value="C:membrane"/>
    <property type="evidence" value="ECO:0007669"/>
    <property type="project" value="UniProtKB-SubCell"/>
</dbReference>
<evidence type="ECO:0000256" key="1">
    <source>
        <dbReference type="ARBA" id="ARBA00004141"/>
    </source>
</evidence>
<keyword evidence="14" id="KW-1185">Reference proteome</keyword>
<keyword evidence="4" id="KW-0677">Repeat</keyword>
<dbReference type="PROSITE" id="PS51371">
    <property type="entry name" value="CBS"/>
    <property type="match status" value="1"/>
</dbReference>
<comment type="caution">
    <text evidence="13">The sequence shown here is derived from an EMBL/GenBank/DDBJ whole genome shotgun (WGS) entry which is preliminary data.</text>
</comment>
<evidence type="ECO:0000256" key="3">
    <source>
        <dbReference type="ARBA" id="ARBA00022692"/>
    </source>
</evidence>
<reference evidence="13" key="1">
    <citation type="journal article" date="2023" name="Mol. Biol. Evol.">
        <title>Third-Generation Sequencing Reveals the Adaptive Role of the Epigenome in Three Deep-Sea Polychaetes.</title>
        <authorList>
            <person name="Perez M."/>
            <person name="Aroh O."/>
            <person name="Sun Y."/>
            <person name="Lan Y."/>
            <person name="Juniper S.K."/>
            <person name="Young C.R."/>
            <person name="Angers B."/>
            <person name="Qian P.Y."/>
        </authorList>
    </citation>
    <scope>NUCLEOTIDE SEQUENCE</scope>
    <source>
        <strain evidence="13">R07B-5</strain>
    </source>
</reference>
<dbReference type="InterPro" id="IPR014743">
    <property type="entry name" value="Cl-channel_core"/>
</dbReference>
<dbReference type="Gene3D" id="1.10.3080.10">
    <property type="entry name" value="Clc chloride channel"/>
    <property type="match status" value="2"/>
</dbReference>
<comment type="caution">
    <text evidence="11">Lacks conserved residue(s) required for the propagation of feature annotation.</text>
</comment>
<dbReference type="PANTHER" id="PTHR11689:SF89">
    <property type="entry name" value="CHLORIDE CHANNEL PROTEIN"/>
    <property type="match status" value="1"/>
</dbReference>
<evidence type="ECO:0000256" key="6">
    <source>
        <dbReference type="ARBA" id="ARBA00023065"/>
    </source>
</evidence>
<keyword evidence="7 10" id="KW-0129">CBS domain</keyword>
<evidence type="ECO:0000256" key="9">
    <source>
        <dbReference type="ARBA" id="ARBA00023214"/>
    </source>
</evidence>
<dbReference type="SUPFAM" id="SSF81340">
    <property type="entry name" value="Clc chloride channel"/>
    <property type="match status" value="2"/>
</dbReference>
<organism evidence="13 14">
    <name type="scientific">Ridgeia piscesae</name>
    <name type="common">Tubeworm</name>
    <dbReference type="NCBI Taxonomy" id="27915"/>
    <lineage>
        <taxon>Eukaryota</taxon>
        <taxon>Metazoa</taxon>
        <taxon>Spiralia</taxon>
        <taxon>Lophotrochozoa</taxon>
        <taxon>Annelida</taxon>
        <taxon>Polychaeta</taxon>
        <taxon>Sedentaria</taxon>
        <taxon>Canalipalpata</taxon>
        <taxon>Sabellida</taxon>
        <taxon>Siboglinidae</taxon>
        <taxon>Ridgeia</taxon>
    </lineage>
</organism>
<evidence type="ECO:0000256" key="10">
    <source>
        <dbReference type="PROSITE-ProRule" id="PRU00703"/>
    </source>
</evidence>
<gene>
    <name evidence="13" type="ORF">NP493_118g02007</name>
</gene>
<dbReference type="PANTHER" id="PTHR11689">
    <property type="entry name" value="CHLORIDE CHANNEL PROTEIN CLC FAMILY MEMBER"/>
    <property type="match status" value="1"/>
</dbReference>
<evidence type="ECO:0000256" key="4">
    <source>
        <dbReference type="ARBA" id="ARBA00022737"/>
    </source>
</evidence>
<dbReference type="InterPro" id="IPR046342">
    <property type="entry name" value="CBS_dom_sf"/>
</dbReference>
<feature type="transmembrane region" description="Helical" evidence="11">
    <location>
        <begin position="36"/>
        <end position="55"/>
    </location>
</feature>
<protein>
    <recommendedName>
        <fullName evidence="11">Chloride channel protein</fullName>
    </recommendedName>
</protein>
<dbReference type="EMBL" id="JAODUO010000117">
    <property type="protein sequence ID" value="KAK2188992.1"/>
    <property type="molecule type" value="Genomic_DNA"/>
</dbReference>
<keyword evidence="6 11" id="KW-0406">Ion transport</keyword>
<feature type="domain" description="CBS" evidence="12">
    <location>
        <begin position="302"/>
        <end position="351"/>
    </location>
</feature>
<evidence type="ECO:0000256" key="2">
    <source>
        <dbReference type="ARBA" id="ARBA00022448"/>
    </source>
</evidence>
<evidence type="ECO:0000313" key="14">
    <source>
        <dbReference type="Proteomes" id="UP001209878"/>
    </source>
</evidence>
<keyword evidence="2 11" id="KW-0813">Transport</keyword>
<evidence type="ECO:0000256" key="11">
    <source>
        <dbReference type="RuleBase" id="RU361221"/>
    </source>
</evidence>
<keyword evidence="3 11" id="KW-0812">Transmembrane</keyword>
<dbReference type="InterPro" id="IPR000644">
    <property type="entry name" value="CBS_dom"/>
</dbReference>
<accession>A0AAD9P6D4</accession>
<evidence type="ECO:0000256" key="7">
    <source>
        <dbReference type="ARBA" id="ARBA00023122"/>
    </source>
</evidence>
<dbReference type="SUPFAM" id="SSF54631">
    <property type="entry name" value="CBS-domain pair"/>
    <property type="match status" value="1"/>
</dbReference>
<dbReference type="InterPro" id="IPR051280">
    <property type="entry name" value="Cl-channel/antiporter"/>
</dbReference>
<evidence type="ECO:0000256" key="5">
    <source>
        <dbReference type="ARBA" id="ARBA00022989"/>
    </source>
</evidence>
<dbReference type="Proteomes" id="UP001209878">
    <property type="component" value="Unassembled WGS sequence"/>
</dbReference>
<dbReference type="PRINTS" id="PR00762">
    <property type="entry name" value="CLCHANNEL"/>
</dbReference>
<dbReference type="AlphaFoldDB" id="A0AAD9P6D4"/>
<dbReference type="GO" id="GO:0005254">
    <property type="term" value="F:chloride channel activity"/>
    <property type="evidence" value="ECO:0007669"/>
    <property type="project" value="UniProtKB-UniRule"/>
</dbReference>
<dbReference type="Pfam" id="PF00654">
    <property type="entry name" value="Voltage_CLC"/>
    <property type="match status" value="2"/>
</dbReference>
<name>A0AAD9P6D4_RIDPI</name>
<dbReference type="InterPro" id="IPR001807">
    <property type="entry name" value="ClC"/>
</dbReference>
<keyword evidence="8 11" id="KW-0472">Membrane</keyword>
<proteinExistence type="inferred from homology"/>
<evidence type="ECO:0000256" key="8">
    <source>
        <dbReference type="ARBA" id="ARBA00023136"/>
    </source>
</evidence>
<evidence type="ECO:0000259" key="12">
    <source>
        <dbReference type="PROSITE" id="PS51371"/>
    </source>
</evidence>
<sequence>METLALYESHDYMPGHSQIYREWLKANPEPRLEWDMWFAMSLIGMTVGIVGFMMHETVEVITHNKWTRAFYHIQFMRPSAAGSGIPTLISFLNGTNIPQIFTLDVLMVKFVSCCFAVASGLPVGPEGPMIHLGSLVGAGISQFQSDLLNYKLPYFERFRNPESSTNCASSGSIINVETSMELITHTCRRGMFIQMHHMTWTNSTFSEGAISLIGAASFFGGVSRLTISLTVIMMEVTNEIEFLLPMMSTVMMAKCIGDFFTRPFDHALIKQRCIPFLSQEPSISLADHTKVDLDLFSAADIMTRDPVVIPVVDSVSHYARFLVENKHGGFPVITKPPEGLSESLFFGVITR</sequence>